<dbReference type="Pfam" id="PF13677">
    <property type="entry name" value="MotB_plug"/>
    <property type="match status" value="1"/>
</dbReference>
<evidence type="ECO:0000256" key="9">
    <source>
        <dbReference type="SAM" id="Phobius"/>
    </source>
</evidence>
<proteinExistence type="inferred from homology"/>
<name>A0A518IAS3_9PLAN</name>
<evidence type="ECO:0000256" key="3">
    <source>
        <dbReference type="ARBA" id="ARBA00022475"/>
    </source>
</evidence>
<keyword evidence="5 9" id="KW-1133">Transmembrane helix</keyword>
<sequence>MAMPEEDGPPGVPEWVVTYGDMMSLLLTFFIMLVSMSEIRNDEGSVRAMLDSLRERFGTHQGDAAVPGKSLDATSNQSKPASRGTSSDGGTKTGKENSSGGGGANKTVERINTGTEVTLGGAASFGRFSAELTPEIKSKLDIIAEVLEPTPNRLVVRGHASPEPLPKDSKFRSSQELSFYRAKNVAEYLESKGIEPERLIVSSVGDAEPRTITRNPEEQYLNRRVDVFLIDAYIVSPKTGDRSK</sequence>
<evidence type="ECO:0000256" key="6">
    <source>
        <dbReference type="ARBA" id="ARBA00023136"/>
    </source>
</evidence>
<feature type="transmembrane region" description="Helical" evidence="9">
    <location>
        <begin position="15"/>
        <end position="34"/>
    </location>
</feature>
<feature type="region of interest" description="Disordered" evidence="8">
    <location>
        <begin position="59"/>
        <end position="110"/>
    </location>
</feature>
<evidence type="ECO:0000256" key="5">
    <source>
        <dbReference type="ARBA" id="ARBA00022989"/>
    </source>
</evidence>
<keyword evidence="6 7" id="KW-0472">Membrane</keyword>
<dbReference type="InterPro" id="IPR006665">
    <property type="entry name" value="OmpA-like"/>
</dbReference>
<evidence type="ECO:0000256" key="2">
    <source>
        <dbReference type="ARBA" id="ARBA00008914"/>
    </source>
</evidence>
<accession>A0A518IAS3</accession>
<dbReference type="Pfam" id="PF00691">
    <property type="entry name" value="OmpA"/>
    <property type="match status" value="1"/>
</dbReference>
<evidence type="ECO:0000313" key="11">
    <source>
        <dbReference type="EMBL" id="QDV50207.1"/>
    </source>
</evidence>
<organism evidence="11 12">
    <name type="scientific">Gimesia fumaroli</name>
    <dbReference type="NCBI Taxonomy" id="2527976"/>
    <lineage>
        <taxon>Bacteria</taxon>
        <taxon>Pseudomonadati</taxon>
        <taxon>Planctomycetota</taxon>
        <taxon>Planctomycetia</taxon>
        <taxon>Planctomycetales</taxon>
        <taxon>Planctomycetaceae</taxon>
        <taxon>Gimesia</taxon>
    </lineage>
</organism>
<dbReference type="PANTHER" id="PTHR30329">
    <property type="entry name" value="STATOR ELEMENT OF FLAGELLAR MOTOR COMPLEX"/>
    <property type="match status" value="1"/>
</dbReference>
<dbReference type="Gene3D" id="3.30.1330.60">
    <property type="entry name" value="OmpA-like domain"/>
    <property type="match status" value="1"/>
</dbReference>
<dbReference type="KEGG" id="gfm:Enr17x_22450"/>
<dbReference type="PROSITE" id="PS51123">
    <property type="entry name" value="OMPA_2"/>
    <property type="match status" value="1"/>
</dbReference>
<keyword evidence="12" id="KW-1185">Reference proteome</keyword>
<protein>
    <submittedName>
        <fullName evidence="11">Motility protein B</fullName>
    </submittedName>
</protein>
<comment type="subcellular location">
    <subcellularLocation>
        <location evidence="1">Cell membrane</location>
        <topology evidence="1">Single-pass membrane protein</topology>
    </subcellularLocation>
</comment>
<comment type="similarity">
    <text evidence="2">Belongs to the MotB family.</text>
</comment>
<dbReference type="InterPro" id="IPR025713">
    <property type="entry name" value="MotB-like_N_dom"/>
</dbReference>
<keyword evidence="4 9" id="KW-0812">Transmembrane</keyword>
<dbReference type="PANTHER" id="PTHR30329:SF21">
    <property type="entry name" value="LIPOPROTEIN YIAD-RELATED"/>
    <property type="match status" value="1"/>
</dbReference>
<dbReference type="CDD" id="cd07185">
    <property type="entry name" value="OmpA_C-like"/>
    <property type="match status" value="1"/>
</dbReference>
<feature type="domain" description="OmpA-like" evidence="10">
    <location>
        <begin position="112"/>
        <end position="233"/>
    </location>
</feature>
<keyword evidence="3" id="KW-1003">Cell membrane</keyword>
<dbReference type="AlphaFoldDB" id="A0A518IAS3"/>
<dbReference type="EMBL" id="CP037452">
    <property type="protein sequence ID" value="QDV50207.1"/>
    <property type="molecule type" value="Genomic_DNA"/>
</dbReference>
<dbReference type="SUPFAM" id="SSF103088">
    <property type="entry name" value="OmpA-like"/>
    <property type="match status" value="1"/>
</dbReference>
<evidence type="ECO:0000256" key="7">
    <source>
        <dbReference type="PROSITE-ProRule" id="PRU00473"/>
    </source>
</evidence>
<dbReference type="GO" id="GO:0005886">
    <property type="term" value="C:plasma membrane"/>
    <property type="evidence" value="ECO:0007669"/>
    <property type="project" value="UniProtKB-SubCell"/>
</dbReference>
<gene>
    <name evidence="11" type="primary">motB_1</name>
    <name evidence="11" type="ORF">Enr17x_22450</name>
</gene>
<evidence type="ECO:0000256" key="8">
    <source>
        <dbReference type="SAM" id="MobiDB-lite"/>
    </source>
</evidence>
<evidence type="ECO:0000313" key="12">
    <source>
        <dbReference type="Proteomes" id="UP000318313"/>
    </source>
</evidence>
<dbReference type="Proteomes" id="UP000318313">
    <property type="component" value="Chromosome"/>
</dbReference>
<evidence type="ECO:0000256" key="1">
    <source>
        <dbReference type="ARBA" id="ARBA00004162"/>
    </source>
</evidence>
<dbReference type="RefSeq" id="WP_145308547.1">
    <property type="nucleotide sequence ID" value="NZ_CP037452.1"/>
</dbReference>
<dbReference type="InterPro" id="IPR050330">
    <property type="entry name" value="Bact_OuterMem_StrucFunc"/>
</dbReference>
<reference evidence="11 12" key="1">
    <citation type="submission" date="2019-03" db="EMBL/GenBank/DDBJ databases">
        <title>Deep-cultivation of Planctomycetes and their phenomic and genomic characterization uncovers novel biology.</title>
        <authorList>
            <person name="Wiegand S."/>
            <person name="Jogler M."/>
            <person name="Boedeker C."/>
            <person name="Pinto D."/>
            <person name="Vollmers J."/>
            <person name="Rivas-Marin E."/>
            <person name="Kohn T."/>
            <person name="Peeters S.H."/>
            <person name="Heuer A."/>
            <person name="Rast P."/>
            <person name="Oberbeckmann S."/>
            <person name="Bunk B."/>
            <person name="Jeske O."/>
            <person name="Meyerdierks A."/>
            <person name="Storesund J.E."/>
            <person name="Kallscheuer N."/>
            <person name="Luecker S."/>
            <person name="Lage O.M."/>
            <person name="Pohl T."/>
            <person name="Merkel B.J."/>
            <person name="Hornburger P."/>
            <person name="Mueller R.-W."/>
            <person name="Bruemmer F."/>
            <person name="Labrenz M."/>
            <person name="Spormann A.M."/>
            <person name="Op den Camp H."/>
            <person name="Overmann J."/>
            <person name="Amann R."/>
            <person name="Jetten M.S.M."/>
            <person name="Mascher T."/>
            <person name="Medema M.H."/>
            <person name="Devos D.P."/>
            <person name="Kaster A.-K."/>
            <person name="Ovreas L."/>
            <person name="Rohde M."/>
            <person name="Galperin M.Y."/>
            <person name="Jogler C."/>
        </authorList>
    </citation>
    <scope>NUCLEOTIDE SEQUENCE [LARGE SCALE GENOMIC DNA]</scope>
    <source>
        <strain evidence="11 12">Enr17</strain>
    </source>
</reference>
<evidence type="ECO:0000256" key="4">
    <source>
        <dbReference type="ARBA" id="ARBA00022692"/>
    </source>
</evidence>
<dbReference type="InterPro" id="IPR036737">
    <property type="entry name" value="OmpA-like_sf"/>
</dbReference>
<dbReference type="OrthoDB" id="9815217at2"/>
<evidence type="ECO:0000259" key="10">
    <source>
        <dbReference type="PROSITE" id="PS51123"/>
    </source>
</evidence>